<keyword evidence="8" id="KW-0479">Metal-binding</keyword>
<feature type="non-terminal residue" evidence="11">
    <location>
        <position position="1"/>
    </location>
</feature>
<feature type="transmembrane region" description="Helical" evidence="10">
    <location>
        <begin position="360"/>
        <end position="380"/>
    </location>
</feature>
<keyword evidence="5 10" id="KW-1133">Transmembrane helix</keyword>
<feature type="binding site" evidence="8">
    <location>
        <position position="330"/>
    </location>
    <ligand>
        <name>Na(+)</name>
        <dbReference type="ChEBI" id="CHEBI:29101"/>
        <label>1</label>
    </ligand>
</feature>
<sequence>AFLIPYFICLVIIGIPLFYLELCLGQFCSLGPIKVWRINPWFKGLGITMLAISSLVSIYYAVIIAYCTYYFFASMQPEVPWKYCDEAWSTCNCRDGTQNDSLQDPWNGTRLECFNFTYEENATVAASDEYFSNKVLQLTNGIDDMQKPKWDLSLCNLFVWLLTFLVLSKGIKSLGKVVYFTAIFPYFLLTALLIRGCTLEGHMEGIKFYLTPDFEKLKKAEVWSDAAVQIFYSLGTCVGGLIAMSSYNEFKNNCLRDALMIPLINCLTSFYAGFVTFSILGFMAHKKNTTVEKVAAGGPGLAFIVYPEALAQMPVSPVWAVLFFLMMMILGFSSIFSMTETVITGIYDQFEDFMKKDKRRLYFFRLFVCFFFFVLGLPMVTKGGLYMLNLLDTYVGGFPLLIVGVIELIVVIYVYGFSFSNPDTEKYPRRLLRGFLHFKIDIEMMLGRTILTTVTFYFFGVMWCVVAPIILVLVVILKALQYEPIKLGSYVYPYWANALGWLTVLFSVFFIPGWWMYYFITKDISRGCRPRNTWGPSQLAKKDWSFFIHPFKKSRSRIDLRRFSQQHVVAPKRSLRSKSAPFLETLDEITREESSDKLQDICSD</sequence>
<keyword evidence="7" id="KW-0325">Glycoprotein</keyword>
<evidence type="ECO:0000256" key="3">
    <source>
        <dbReference type="ARBA" id="ARBA00022448"/>
    </source>
</evidence>
<feature type="binding site" evidence="8">
    <location>
        <position position="233"/>
    </location>
    <ligand>
        <name>Na(+)</name>
        <dbReference type="ChEBI" id="CHEBI:29101"/>
        <label>1</label>
    </ligand>
</feature>
<dbReference type="Proteomes" id="UP000596742">
    <property type="component" value="Unassembled WGS sequence"/>
</dbReference>
<dbReference type="AlphaFoldDB" id="A0A8B6EHU9"/>
<proteinExistence type="inferred from homology"/>
<dbReference type="EMBL" id="UYJE01005119">
    <property type="protein sequence ID" value="VDI34144.1"/>
    <property type="molecule type" value="Genomic_DNA"/>
</dbReference>
<feature type="transmembrane region" description="Helical" evidence="10">
    <location>
        <begin position="226"/>
        <end position="247"/>
    </location>
</feature>
<gene>
    <name evidence="11" type="ORF">MGAL_10B047432</name>
</gene>
<keyword evidence="3" id="KW-0813">Transport</keyword>
<keyword evidence="8" id="KW-0915">Sodium</keyword>
<feature type="binding site" evidence="8">
    <location>
        <position position="334"/>
    </location>
    <ligand>
        <name>Na(+)</name>
        <dbReference type="ChEBI" id="CHEBI:29101"/>
        <label>1</label>
    </ligand>
</feature>
<feature type="binding site" evidence="8">
    <location>
        <position position="265"/>
    </location>
    <ligand>
        <name>Na(+)</name>
        <dbReference type="ChEBI" id="CHEBI:29101"/>
        <label>1</label>
    </ligand>
</feature>
<evidence type="ECO:0000256" key="8">
    <source>
        <dbReference type="PIRSR" id="PIRSR600175-1"/>
    </source>
</evidence>
<comment type="subcellular location">
    <subcellularLocation>
        <location evidence="1">Membrane</location>
        <topology evidence="1">Multi-pass membrane protein</topology>
    </subcellularLocation>
</comment>
<dbReference type="InterPro" id="IPR037272">
    <property type="entry name" value="SNS_sf"/>
</dbReference>
<evidence type="ECO:0000256" key="4">
    <source>
        <dbReference type="ARBA" id="ARBA00022692"/>
    </source>
</evidence>
<evidence type="ECO:0000256" key="9">
    <source>
        <dbReference type="PIRSR" id="PIRSR600175-2"/>
    </source>
</evidence>
<evidence type="ECO:0000256" key="2">
    <source>
        <dbReference type="ARBA" id="ARBA00006459"/>
    </source>
</evidence>
<dbReference type="GO" id="GO:0005886">
    <property type="term" value="C:plasma membrane"/>
    <property type="evidence" value="ECO:0007669"/>
    <property type="project" value="TreeGrafter"/>
</dbReference>
<dbReference type="InterPro" id="IPR000175">
    <property type="entry name" value="Na/ntran_symport"/>
</dbReference>
<feature type="transmembrane region" description="Helical" evidence="10">
    <location>
        <begin position="400"/>
        <end position="420"/>
    </location>
</feature>
<feature type="transmembrane region" description="Helical" evidence="10">
    <location>
        <begin position="319"/>
        <end position="339"/>
    </location>
</feature>
<evidence type="ECO:0000256" key="1">
    <source>
        <dbReference type="ARBA" id="ARBA00004141"/>
    </source>
</evidence>
<evidence type="ECO:0000256" key="6">
    <source>
        <dbReference type="ARBA" id="ARBA00023136"/>
    </source>
</evidence>
<dbReference type="PRINTS" id="PR00176">
    <property type="entry name" value="NANEUSMPORT"/>
</dbReference>
<comment type="similarity">
    <text evidence="2">Belongs to the sodium:neurotransmitter symporter (SNF) (TC 2.A.22) family.</text>
</comment>
<evidence type="ECO:0000256" key="10">
    <source>
        <dbReference type="SAM" id="Phobius"/>
    </source>
</evidence>
<feature type="transmembrane region" description="Helical" evidence="10">
    <location>
        <begin position="177"/>
        <end position="194"/>
    </location>
</feature>
<keyword evidence="6 10" id="KW-0472">Membrane</keyword>
<evidence type="ECO:0000256" key="7">
    <source>
        <dbReference type="ARBA" id="ARBA00023180"/>
    </source>
</evidence>
<keyword evidence="9" id="KW-1015">Disulfide bond</keyword>
<dbReference type="GO" id="GO:0005283">
    <property type="term" value="F:amino acid:sodium symporter activity"/>
    <property type="evidence" value="ECO:0007669"/>
    <property type="project" value="TreeGrafter"/>
</dbReference>
<dbReference type="PROSITE" id="PS00754">
    <property type="entry name" value="NA_NEUROTRAN_SYMP_2"/>
    <property type="match status" value="1"/>
</dbReference>
<name>A0A8B6EHU9_MYTGA</name>
<feature type="transmembrane region" description="Helical" evidence="10">
    <location>
        <begin position="47"/>
        <end position="72"/>
    </location>
</feature>
<feature type="transmembrane region" description="Helical" evidence="10">
    <location>
        <begin position="259"/>
        <end position="282"/>
    </location>
</feature>
<organism evidence="11 12">
    <name type="scientific">Mytilus galloprovincialis</name>
    <name type="common">Mediterranean mussel</name>
    <dbReference type="NCBI Taxonomy" id="29158"/>
    <lineage>
        <taxon>Eukaryota</taxon>
        <taxon>Metazoa</taxon>
        <taxon>Spiralia</taxon>
        <taxon>Lophotrochozoa</taxon>
        <taxon>Mollusca</taxon>
        <taxon>Bivalvia</taxon>
        <taxon>Autobranchia</taxon>
        <taxon>Pteriomorphia</taxon>
        <taxon>Mytilida</taxon>
        <taxon>Mytiloidea</taxon>
        <taxon>Mytilidae</taxon>
        <taxon>Mytilinae</taxon>
        <taxon>Mytilus</taxon>
    </lineage>
</organism>
<dbReference type="GO" id="GO:0046872">
    <property type="term" value="F:metal ion binding"/>
    <property type="evidence" value="ECO:0007669"/>
    <property type="project" value="UniProtKB-KW"/>
</dbReference>
<accession>A0A8B6EHU9</accession>
<comment type="caution">
    <text evidence="11">The sequence shown here is derived from an EMBL/GenBank/DDBJ whole genome shotgun (WGS) entry which is preliminary data.</text>
</comment>
<dbReference type="PANTHER" id="PTHR11616">
    <property type="entry name" value="SODIUM/CHLORIDE DEPENDENT TRANSPORTER"/>
    <property type="match status" value="1"/>
</dbReference>
<evidence type="ECO:0000313" key="12">
    <source>
        <dbReference type="Proteomes" id="UP000596742"/>
    </source>
</evidence>
<feature type="transmembrane region" description="Helical" evidence="10">
    <location>
        <begin position="7"/>
        <end position="27"/>
    </location>
</feature>
<dbReference type="GO" id="GO:0089718">
    <property type="term" value="P:amino acid import across plasma membrane"/>
    <property type="evidence" value="ECO:0007669"/>
    <property type="project" value="TreeGrafter"/>
</dbReference>
<protein>
    <submittedName>
        <fullName evidence="11">Solute carrier family 6 (Neurotransmitter transporter, amino acid) member 5/7/9/14</fullName>
    </submittedName>
</protein>
<reference evidence="11" key="1">
    <citation type="submission" date="2018-11" db="EMBL/GenBank/DDBJ databases">
        <authorList>
            <person name="Alioto T."/>
            <person name="Alioto T."/>
        </authorList>
    </citation>
    <scope>NUCLEOTIDE SEQUENCE</scope>
</reference>
<keyword evidence="12" id="KW-1185">Reference proteome</keyword>
<dbReference type="Pfam" id="PF00209">
    <property type="entry name" value="SNF"/>
    <property type="match status" value="1"/>
</dbReference>
<dbReference type="SUPFAM" id="SSF161070">
    <property type="entry name" value="SNF-like"/>
    <property type="match status" value="1"/>
</dbReference>
<feature type="transmembrane region" description="Helical" evidence="10">
    <location>
        <begin position="454"/>
        <end position="479"/>
    </location>
</feature>
<dbReference type="OrthoDB" id="6581954at2759"/>
<evidence type="ECO:0000313" key="11">
    <source>
        <dbReference type="EMBL" id="VDI34144.1"/>
    </source>
</evidence>
<keyword evidence="4 10" id="KW-0812">Transmembrane</keyword>
<dbReference type="PANTHER" id="PTHR11616:SF321">
    <property type="entry name" value="SODIUM-DEPENDENT NUTRIENT AMINO ACID TRANSPORTER 1-RELATED"/>
    <property type="match status" value="1"/>
</dbReference>
<feature type="transmembrane region" description="Helical" evidence="10">
    <location>
        <begin position="499"/>
        <end position="520"/>
    </location>
</feature>
<feature type="disulfide bond" evidence="9">
    <location>
        <begin position="84"/>
        <end position="93"/>
    </location>
</feature>
<dbReference type="PROSITE" id="PS50267">
    <property type="entry name" value="NA_NEUROTRAN_SYMP_3"/>
    <property type="match status" value="1"/>
</dbReference>
<evidence type="ECO:0000256" key="5">
    <source>
        <dbReference type="ARBA" id="ARBA00022989"/>
    </source>
</evidence>